<evidence type="ECO:0000313" key="1">
    <source>
        <dbReference type="EMBL" id="MBB6032791.1"/>
    </source>
</evidence>
<protein>
    <recommendedName>
        <fullName evidence="3">Polymerase nucleotidyl transferase domain-containing protein</fullName>
    </recommendedName>
</protein>
<dbReference type="Proteomes" id="UP000548476">
    <property type="component" value="Unassembled WGS sequence"/>
</dbReference>
<dbReference type="EMBL" id="JACHGT010000001">
    <property type="protein sequence ID" value="MBB6032791.1"/>
    <property type="molecule type" value="Genomic_DNA"/>
</dbReference>
<keyword evidence="2" id="KW-1185">Reference proteome</keyword>
<dbReference type="InterPro" id="IPR043519">
    <property type="entry name" value="NT_sf"/>
</dbReference>
<dbReference type="SUPFAM" id="SSF81301">
    <property type="entry name" value="Nucleotidyltransferase"/>
    <property type="match status" value="1"/>
</dbReference>
<gene>
    <name evidence="1" type="ORF">HNR73_000633</name>
</gene>
<evidence type="ECO:0008006" key="3">
    <source>
        <dbReference type="Google" id="ProtNLM"/>
    </source>
</evidence>
<evidence type="ECO:0000313" key="2">
    <source>
        <dbReference type="Proteomes" id="UP000548476"/>
    </source>
</evidence>
<reference evidence="1 2" key="1">
    <citation type="submission" date="2020-08" db="EMBL/GenBank/DDBJ databases">
        <title>Genomic Encyclopedia of Type Strains, Phase IV (KMG-IV): sequencing the most valuable type-strain genomes for metagenomic binning, comparative biology and taxonomic classification.</title>
        <authorList>
            <person name="Goeker M."/>
        </authorList>
    </citation>
    <scope>NUCLEOTIDE SEQUENCE [LARGE SCALE GENOMIC DNA]</scope>
    <source>
        <strain evidence="1 2">YIM 65646</strain>
    </source>
</reference>
<accession>A0A841F725</accession>
<organism evidence="1 2">
    <name type="scientific">Phytomonospora endophytica</name>
    <dbReference type="NCBI Taxonomy" id="714109"/>
    <lineage>
        <taxon>Bacteria</taxon>
        <taxon>Bacillati</taxon>
        <taxon>Actinomycetota</taxon>
        <taxon>Actinomycetes</taxon>
        <taxon>Micromonosporales</taxon>
        <taxon>Micromonosporaceae</taxon>
        <taxon>Phytomonospora</taxon>
    </lineage>
</organism>
<dbReference type="AlphaFoldDB" id="A0A841F725"/>
<sequence length="214" mass="22431">MNRDEATKLLTAHAVARDALLARLTTAAAESGRSLWQVGSFAEGRGDDWSDLDLVVTGGPCLLDEAALTMDYPPNGPAEGGYTGAAHLTGPLLVWVDWYTWPADTPVPVEARLLTGEDRPGDLPLTPALDRLGRGATPKSVDPDTSALAMIPIAAKFLARGRDGDAAGMAGMLNGRTDGDPLTRLRERLAAIGGPPSLTARITLTLQVAEVLKA</sequence>
<dbReference type="RefSeq" id="WP_184785652.1">
    <property type="nucleotide sequence ID" value="NZ_BONT01000034.1"/>
</dbReference>
<proteinExistence type="predicted"/>
<comment type="caution">
    <text evidence="1">The sequence shown here is derived from an EMBL/GenBank/DDBJ whole genome shotgun (WGS) entry which is preliminary data.</text>
</comment>
<name>A0A841F725_9ACTN</name>
<dbReference type="Gene3D" id="3.30.460.10">
    <property type="entry name" value="Beta Polymerase, domain 2"/>
    <property type="match status" value="1"/>
</dbReference>